<protein>
    <submittedName>
        <fullName evidence="3">Uncharacterized protein</fullName>
    </submittedName>
</protein>
<name>A0ABN1TPK3_9ACTN</name>
<evidence type="ECO:0000256" key="1">
    <source>
        <dbReference type="SAM" id="MobiDB-lite"/>
    </source>
</evidence>
<dbReference type="RefSeq" id="WP_343992153.1">
    <property type="nucleotide sequence ID" value="NZ_BAAALG010000003.1"/>
</dbReference>
<accession>A0ABN1TPK3</accession>
<gene>
    <name evidence="3" type="ORF">GCM10009668_11000</name>
</gene>
<sequence length="52" mass="5540">MTFLLILLAALSLLSLASLPAVLAGDGHRDRGRRTAPRSHPADAFEARTLLS</sequence>
<evidence type="ECO:0000313" key="3">
    <source>
        <dbReference type="EMBL" id="GAA1096277.1"/>
    </source>
</evidence>
<evidence type="ECO:0000313" key="4">
    <source>
        <dbReference type="Proteomes" id="UP001501581"/>
    </source>
</evidence>
<dbReference type="EMBL" id="BAAALG010000003">
    <property type="protein sequence ID" value="GAA1096277.1"/>
    <property type="molecule type" value="Genomic_DNA"/>
</dbReference>
<organism evidence="3 4">
    <name type="scientific">Nocardioides dubius</name>
    <dbReference type="NCBI Taxonomy" id="317019"/>
    <lineage>
        <taxon>Bacteria</taxon>
        <taxon>Bacillati</taxon>
        <taxon>Actinomycetota</taxon>
        <taxon>Actinomycetes</taxon>
        <taxon>Propionibacteriales</taxon>
        <taxon>Nocardioidaceae</taxon>
        <taxon>Nocardioides</taxon>
    </lineage>
</organism>
<feature type="chain" id="PRO_5046805999" evidence="2">
    <location>
        <begin position="25"/>
        <end position="52"/>
    </location>
</feature>
<keyword evidence="2" id="KW-0732">Signal</keyword>
<keyword evidence="4" id="KW-1185">Reference proteome</keyword>
<comment type="caution">
    <text evidence="3">The sequence shown here is derived from an EMBL/GenBank/DDBJ whole genome shotgun (WGS) entry which is preliminary data.</text>
</comment>
<reference evidence="3 4" key="1">
    <citation type="journal article" date="2019" name="Int. J. Syst. Evol. Microbiol.">
        <title>The Global Catalogue of Microorganisms (GCM) 10K type strain sequencing project: providing services to taxonomists for standard genome sequencing and annotation.</title>
        <authorList>
            <consortium name="The Broad Institute Genomics Platform"/>
            <consortium name="The Broad Institute Genome Sequencing Center for Infectious Disease"/>
            <person name="Wu L."/>
            <person name="Ma J."/>
        </authorList>
    </citation>
    <scope>NUCLEOTIDE SEQUENCE [LARGE SCALE GENOMIC DNA]</scope>
    <source>
        <strain evidence="3 4">JCM 13008</strain>
    </source>
</reference>
<feature type="region of interest" description="Disordered" evidence="1">
    <location>
        <begin position="25"/>
        <end position="52"/>
    </location>
</feature>
<feature type="signal peptide" evidence="2">
    <location>
        <begin position="1"/>
        <end position="24"/>
    </location>
</feature>
<evidence type="ECO:0000256" key="2">
    <source>
        <dbReference type="SAM" id="SignalP"/>
    </source>
</evidence>
<dbReference type="Proteomes" id="UP001501581">
    <property type="component" value="Unassembled WGS sequence"/>
</dbReference>
<proteinExistence type="predicted"/>